<evidence type="ECO:0000256" key="1">
    <source>
        <dbReference type="SAM" id="MobiDB-lite"/>
    </source>
</evidence>
<feature type="region of interest" description="Disordered" evidence="1">
    <location>
        <begin position="45"/>
        <end position="86"/>
    </location>
</feature>
<dbReference type="AlphaFoldDB" id="A0A4Y2NIU9"/>
<dbReference type="Proteomes" id="UP000499080">
    <property type="component" value="Unassembled WGS sequence"/>
</dbReference>
<evidence type="ECO:0000313" key="3">
    <source>
        <dbReference type="Proteomes" id="UP000499080"/>
    </source>
</evidence>
<comment type="caution">
    <text evidence="2">The sequence shown here is derived from an EMBL/GenBank/DDBJ whole genome shotgun (WGS) entry which is preliminary data.</text>
</comment>
<sequence>MGIDMKLVKREENDLLRVREKENTWTKAHCRSEIAENCMDSSEEWSDWQEISDQPGTSSTYYPDVSREKQRCGDSIRNKKIPFRQA</sequence>
<dbReference type="EMBL" id="BGPR01009098">
    <property type="protein sequence ID" value="GBN37977.1"/>
    <property type="molecule type" value="Genomic_DNA"/>
</dbReference>
<proteinExistence type="predicted"/>
<feature type="compositionally biased region" description="Polar residues" evidence="1">
    <location>
        <begin position="49"/>
        <end position="61"/>
    </location>
</feature>
<protein>
    <submittedName>
        <fullName evidence="2">Uncharacterized protein</fullName>
    </submittedName>
</protein>
<keyword evidence="3" id="KW-1185">Reference proteome</keyword>
<gene>
    <name evidence="2" type="ORF">AVEN_255552_1</name>
</gene>
<accession>A0A4Y2NIU9</accession>
<organism evidence="2 3">
    <name type="scientific">Araneus ventricosus</name>
    <name type="common">Orbweaver spider</name>
    <name type="synonym">Epeira ventricosa</name>
    <dbReference type="NCBI Taxonomy" id="182803"/>
    <lineage>
        <taxon>Eukaryota</taxon>
        <taxon>Metazoa</taxon>
        <taxon>Ecdysozoa</taxon>
        <taxon>Arthropoda</taxon>
        <taxon>Chelicerata</taxon>
        <taxon>Arachnida</taxon>
        <taxon>Araneae</taxon>
        <taxon>Araneomorphae</taxon>
        <taxon>Entelegynae</taxon>
        <taxon>Araneoidea</taxon>
        <taxon>Araneidae</taxon>
        <taxon>Araneus</taxon>
    </lineage>
</organism>
<reference evidence="2 3" key="1">
    <citation type="journal article" date="2019" name="Sci. Rep.">
        <title>Orb-weaving spider Araneus ventricosus genome elucidates the spidroin gene catalogue.</title>
        <authorList>
            <person name="Kono N."/>
            <person name="Nakamura H."/>
            <person name="Ohtoshi R."/>
            <person name="Moran D.A.P."/>
            <person name="Shinohara A."/>
            <person name="Yoshida Y."/>
            <person name="Fujiwara M."/>
            <person name="Mori M."/>
            <person name="Tomita M."/>
            <person name="Arakawa K."/>
        </authorList>
    </citation>
    <scope>NUCLEOTIDE SEQUENCE [LARGE SCALE GENOMIC DNA]</scope>
</reference>
<feature type="compositionally biased region" description="Basic and acidic residues" evidence="1">
    <location>
        <begin position="65"/>
        <end position="77"/>
    </location>
</feature>
<name>A0A4Y2NIU9_ARAVE</name>
<evidence type="ECO:0000313" key="2">
    <source>
        <dbReference type="EMBL" id="GBN37977.1"/>
    </source>
</evidence>